<accession>A0A3N4K807</accession>
<organism evidence="1 2">
    <name type="scientific">Choiromyces venosus 120613-1</name>
    <dbReference type="NCBI Taxonomy" id="1336337"/>
    <lineage>
        <taxon>Eukaryota</taxon>
        <taxon>Fungi</taxon>
        <taxon>Dikarya</taxon>
        <taxon>Ascomycota</taxon>
        <taxon>Pezizomycotina</taxon>
        <taxon>Pezizomycetes</taxon>
        <taxon>Pezizales</taxon>
        <taxon>Tuberaceae</taxon>
        <taxon>Choiromyces</taxon>
    </lineage>
</organism>
<dbReference type="EMBL" id="ML120353">
    <property type="protein sequence ID" value="RPB05489.1"/>
    <property type="molecule type" value="Genomic_DNA"/>
</dbReference>
<dbReference type="AlphaFoldDB" id="A0A3N4K807"/>
<dbReference type="Proteomes" id="UP000276215">
    <property type="component" value="Unassembled WGS sequence"/>
</dbReference>
<name>A0A3N4K807_9PEZI</name>
<protein>
    <submittedName>
        <fullName evidence="1">Uncharacterized protein</fullName>
    </submittedName>
</protein>
<proteinExistence type="predicted"/>
<sequence>MIIVFNLKLLHSKEEEKKFMDLNLVKDDKDIVTKSTNICNENLDIELVENFELVQYLALVKEDEMGLCWKDNGWDSQIVNTKEVKRGRQVKEDSKGDYQELYGDRQMEDEIKGPAVPEEYDQLRQRNWAITEAIDGEVEEAEREAFWGVSEFLTVWQPDSYQDKVLNSSATMIPTCNLATKEEGGVVMVDILGYE</sequence>
<evidence type="ECO:0000313" key="1">
    <source>
        <dbReference type="EMBL" id="RPB05489.1"/>
    </source>
</evidence>
<evidence type="ECO:0000313" key="2">
    <source>
        <dbReference type="Proteomes" id="UP000276215"/>
    </source>
</evidence>
<keyword evidence="2" id="KW-1185">Reference proteome</keyword>
<reference evidence="1 2" key="1">
    <citation type="journal article" date="2018" name="Nat. Ecol. Evol.">
        <title>Pezizomycetes genomes reveal the molecular basis of ectomycorrhizal truffle lifestyle.</title>
        <authorList>
            <person name="Murat C."/>
            <person name="Payen T."/>
            <person name="Noel B."/>
            <person name="Kuo A."/>
            <person name="Morin E."/>
            <person name="Chen J."/>
            <person name="Kohler A."/>
            <person name="Krizsan K."/>
            <person name="Balestrini R."/>
            <person name="Da Silva C."/>
            <person name="Montanini B."/>
            <person name="Hainaut M."/>
            <person name="Levati E."/>
            <person name="Barry K.W."/>
            <person name="Belfiori B."/>
            <person name="Cichocki N."/>
            <person name="Clum A."/>
            <person name="Dockter R.B."/>
            <person name="Fauchery L."/>
            <person name="Guy J."/>
            <person name="Iotti M."/>
            <person name="Le Tacon F."/>
            <person name="Lindquist E.A."/>
            <person name="Lipzen A."/>
            <person name="Malagnac F."/>
            <person name="Mello A."/>
            <person name="Molinier V."/>
            <person name="Miyauchi S."/>
            <person name="Poulain J."/>
            <person name="Riccioni C."/>
            <person name="Rubini A."/>
            <person name="Sitrit Y."/>
            <person name="Splivallo R."/>
            <person name="Traeger S."/>
            <person name="Wang M."/>
            <person name="Zifcakova L."/>
            <person name="Wipf D."/>
            <person name="Zambonelli A."/>
            <person name="Paolocci F."/>
            <person name="Nowrousian M."/>
            <person name="Ottonello S."/>
            <person name="Baldrian P."/>
            <person name="Spatafora J.W."/>
            <person name="Henrissat B."/>
            <person name="Nagy L.G."/>
            <person name="Aury J.M."/>
            <person name="Wincker P."/>
            <person name="Grigoriev I.V."/>
            <person name="Bonfante P."/>
            <person name="Martin F.M."/>
        </authorList>
    </citation>
    <scope>NUCLEOTIDE SEQUENCE [LARGE SCALE GENOMIC DNA]</scope>
    <source>
        <strain evidence="1 2">120613-1</strain>
    </source>
</reference>
<gene>
    <name evidence="1" type="ORF">L873DRAFT_1839987</name>
</gene>